<reference evidence="3 4" key="1">
    <citation type="journal article" date="2020" name="Nat. Food">
        <title>A phased Vanilla planifolia genome enables genetic improvement of flavour and production.</title>
        <authorList>
            <person name="Hasing T."/>
            <person name="Tang H."/>
            <person name="Brym M."/>
            <person name="Khazi F."/>
            <person name="Huang T."/>
            <person name="Chambers A.H."/>
        </authorList>
    </citation>
    <scope>NUCLEOTIDE SEQUENCE [LARGE SCALE GENOMIC DNA]</scope>
    <source>
        <tissue evidence="3">Leaf</tissue>
    </source>
</reference>
<protein>
    <recommendedName>
        <fullName evidence="2">DUF4094 domain-containing protein</fullName>
    </recommendedName>
</protein>
<gene>
    <name evidence="3" type="ORF">HPP92_022897</name>
</gene>
<dbReference type="UniPathway" id="UPA00378"/>
<keyword evidence="1" id="KW-0472">Membrane</keyword>
<evidence type="ECO:0000256" key="1">
    <source>
        <dbReference type="SAM" id="Phobius"/>
    </source>
</evidence>
<keyword evidence="1" id="KW-0812">Transmembrane</keyword>
<dbReference type="Pfam" id="PF13334">
    <property type="entry name" value="DUF4094"/>
    <property type="match status" value="1"/>
</dbReference>
<proteinExistence type="predicted"/>
<evidence type="ECO:0000313" key="3">
    <source>
        <dbReference type="EMBL" id="KAG0457740.1"/>
    </source>
</evidence>
<accession>A0A835PSC7</accession>
<comment type="caution">
    <text evidence="3">The sequence shown here is derived from an EMBL/GenBank/DDBJ whole genome shotgun (WGS) entry which is preliminary data.</text>
</comment>
<keyword evidence="1" id="KW-1133">Transmembrane helix</keyword>
<sequence>MHGRGPSHRMPMVLYRSRISYVMFAMLATMAAVYVAGRLWQDAQNRVFLVKELDRRTGQGLSAISVDDTLKVVDCRHQHKRLAALEMELAAARQEGFVGSSALKKLEKDKGIVVRFVIGRSANKGDSMDRAIDEENSHTKDFFILIRLDDRQSEKIANDFVANVVKILSMFFHKRVKTALPI</sequence>
<dbReference type="AlphaFoldDB" id="A0A835PSC7"/>
<feature type="domain" description="DUF4094" evidence="2">
    <location>
        <begin position="17"/>
        <end position="94"/>
    </location>
</feature>
<name>A0A835PSC7_VANPL</name>
<dbReference type="OrthoDB" id="2121543at2759"/>
<dbReference type="EMBL" id="JADCNL010000012">
    <property type="protein sequence ID" value="KAG0457740.1"/>
    <property type="molecule type" value="Genomic_DNA"/>
</dbReference>
<dbReference type="Proteomes" id="UP000636800">
    <property type="component" value="Chromosome 12"/>
</dbReference>
<keyword evidence="4" id="KW-1185">Reference proteome</keyword>
<feature type="transmembrane region" description="Helical" evidence="1">
    <location>
        <begin position="21"/>
        <end position="40"/>
    </location>
</feature>
<evidence type="ECO:0000313" key="4">
    <source>
        <dbReference type="Proteomes" id="UP000636800"/>
    </source>
</evidence>
<evidence type="ECO:0000259" key="2">
    <source>
        <dbReference type="Pfam" id="PF13334"/>
    </source>
</evidence>
<dbReference type="InterPro" id="IPR025298">
    <property type="entry name" value="DUF4094"/>
</dbReference>
<organism evidence="3 4">
    <name type="scientific">Vanilla planifolia</name>
    <name type="common">Vanilla</name>
    <dbReference type="NCBI Taxonomy" id="51239"/>
    <lineage>
        <taxon>Eukaryota</taxon>
        <taxon>Viridiplantae</taxon>
        <taxon>Streptophyta</taxon>
        <taxon>Embryophyta</taxon>
        <taxon>Tracheophyta</taxon>
        <taxon>Spermatophyta</taxon>
        <taxon>Magnoliopsida</taxon>
        <taxon>Liliopsida</taxon>
        <taxon>Asparagales</taxon>
        <taxon>Orchidaceae</taxon>
        <taxon>Vanilloideae</taxon>
        <taxon>Vanilleae</taxon>
        <taxon>Vanilla</taxon>
    </lineage>
</organism>